<evidence type="ECO:0000313" key="3">
    <source>
        <dbReference type="Proteomes" id="UP001597420"/>
    </source>
</evidence>
<organism evidence="2 3">
    <name type="scientific">Pasteurella oralis</name>
    <dbReference type="NCBI Taxonomy" id="1071947"/>
    <lineage>
        <taxon>Bacteria</taxon>
        <taxon>Pseudomonadati</taxon>
        <taxon>Pseudomonadota</taxon>
        <taxon>Gammaproteobacteria</taxon>
        <taxon>Pasteurellales</taxon>
        <taxon>Pasteurellaceae</taxon>
        <taxon>Pasteurella</taxon>
    </lineage>
</organism>
<dbReference type="EMBL" id="JBHUFP010000010">
    <property type="protein sequence ID" value="MFD1806378.1"/>
    <property type="molecule type" value="Genomic_DNA"/>
</dbReference>
<evidence type="ECO:0000259" key="1">
    <source>
        <dbReference type="Pfam" id="PF07687"/>
    </source>
</evidence>
<sequence>MNIGTVEGSTTPNTVPAYTKTQIDCRFTSLEQSERLNQFISTLHDTVTEKGVKISVSDDITPLFWRHNETGLAFCHAVAQIKERLSIQATEWESTVGSSDSNFFAALSAIVIDGVKSNGGK</sequence>
<proteinExistence type="predicted"/>
<dbReference type="Pfam" id="PF07687">
    <property type="entry name" value="M20_dimer"/>
    <property type="match status" value="1"/>
</dbReference>
<name>A0ABW4NUS9_9PAST</name>
<dbReference type="Gene3D" id="3.30.70.360">
    <property type="match status" value="1"/>
</dbReference>
<dbReference type="SUPFAM" id="SSF55031">
    <property type="entry name" value="Bacterial exopeptidase dimerisation domain"/>
    <property type="match status" value="1"/>
</dbReference>
<dbReference type="RefSeq" id="WP_379098436.1">
    <property type="nucleotide sequence ID" value="NZ_JBHUFP010000010.1"/>
</dbReference>
<keyword evidence="3" id="KW-1185">Reference proteome</keyword>
<dbReference type="InterPro" id="IPR011650">
    <property type="entry name" value="Peptidase_M20_dimer"/>
</dbReference>
<gene>
    <name evidence="2" type="ORF">ACFSAV_08380</name>
</gene>
<feature type="domain" description="Peptidase M20 dimerisation" evidence="1">
    <location>
        <begin position="1"/>
        <end position="47"/>
    </location>
</feature>
<reference evidence="3" key="1">
    <citation type="journal article" date="2019" name="Int. J. Syst. Evol. Microbiol.">
        <title>The Global Catalogue of Microorganisms (GCM) 10K type strain sequencing project: providing services to taxonomists for standard genome sequencing and annotation.</title>
        <authorList>
            <consortium name="The Broad Institute Genomics Platform"/>
            <consortium name="The Broad Institute Genome Sequencing Center for Infectious Disease"/>
            <person name="Wu L."/>
            <person name="Ma J."/>
        </authorList>
    </citation>
    <scope>NUCLEOTIDE SEQUENCE [LARGE SCALE GENOMIC DNA]</scope>
    <source>
        <strain evidence="3">CCM 7950</strain>
    </source>
</reference>
<dbReference type="Gene3D" id="3.40.630.10">
    <property type="entry name" value="Zn peptidases"/>
    <property type="match status" value="1"/>
</dbReference>
<accession>A0ABW4NUS9</accession>
<protein>
    <submittedName>
        <fullName evidence="2">Peptidase dimerization domain-containing protein</fullName>
    </submittedName>
</protein>
<evidence type="ECO:0000313" key="2">
    <source>
        <dbReference type="EMBL" id="MFD1806378.1"/>
    </source>
</evidence>
<comment type="caution">
    <text evidence="2">The sequence shown here is derived from an EMBL/GenBank/DDBJ whole genome shotgun (WGS) entry which is preliminary data.</text>
</comment>
<dbReference type="Proteomes" id="UP001597420">
    <property type="component" value="Unassembled WGS sequence"/>
</dbReference>
<dbReference type="InterPro" id="IPR036264">
    <property type="entry name" value="Bact_exopeptidase_dim_dom"/>
</dbReference>